<keyword evidence="3" id="KW-1185">Reference proteome</keyword>
<gene>
    <name evidence="2" type="ORF">DFH07DRAFT_960534</name>
</gene>
<evidence type="ECO:0000313" key="2">
    <source>
        <dbReference type="EMBL" id="KAJ7752444.1"/>
    </source>
</evidence>
<name>A0AAD7IXH7_9AGAR</name>
<protein>
    <submittedName>
        <fullName evidence="2">Uncharacterized protein</fullName>
    </submittedName>
</protein>
<reference evidence="2" key="1">
    <citation type="submission" date="2023-03" db="EMBL/GenBank/DDBJ databases">
        <title>Massive genome expansion in bonnet fungi (Mycena s.s.) driven by repeated elements and novel gene families across ecological guilds.</title>
        <authorList>
            <consortium name="Lawrence Berkeley National Laboratory"/>
            <person name="Harder C.B."/>
            <person name="Miyauchi S."/>
            <person name="Viragh M."/>
            <person name="Kuo A."/>
            <person name="Thoen E."/>
            <person name="Andreopoulos B."/>
            <person name="Lu D."/>
            <person name="Skrede I."/>
            <person name="Drula E."/>
            <person name="Henrissat B."/>
            <person name="Morin E."/>
            <person name="Kohler A."/>
            <person name="Barry K."/>
            <person name="LaButti K."/>
            <person name="Morin E."/>
            <person name="Salamov A."/>
            <person name="Lipzen A."/>
            <person name="Mereny Z."/>
            <person name="Hegedus B."/>
            <person name="Baldrian P."/>
            <person name="Stursova M."/>
            <person name="Weitz H."/>
            <person name="Taylor A."/>
            <person name="Grigoriev I.V."/>
            <person name="Nagy L.G."/>
            <person name="Martin F."/>
            <person name="Kauserud H."/>
        </authorList>
    </citation>
    <scope>NUCLEOTIDE SEQUENCE</scope>
    <source>
        <strain evidence="2">CBHHK188m</strain>
    </source>
</reference>
<comment type="caution">
    <text evidence="2">The sequence shown here is derived from an EMBL/GenBank/DDBJ whole genome shotgun (WGS) entry which is preliminary data.</text>
</comment>
<accession>A0AAD7IXH7</accession>
<organism evidence="2 3">
    <name type="scientific">Mycena maculata</name>
    <dbReference type="NCBI Taxonomy" id="230809"/>
    <lineage>
        <taxon>Eukaryota</taxon>
        <taxon>Fungi</taxon>
        <taxon>Dikarya</taxon>
        <taxon>Basidiomycota</taxon>
        <taxon>Agaricomycotina</taxon>
        <taxon>Agaricomycetes</taxon>
        <taxon>Agaricomycetidae</taxon>
        <taxon>Agaricales</taxon>
        <taxon>Marasmiineae</taxon>
        <taxon>Mycenaceae</taxon>
        <taxon>Mycena</taxon>
    </lineage>
</organism>
<dbReference type="EMBL" id="JARJLG010000074">
    <property type="protein sequence ID" value="KAJ7752444.1"/>
    <property type="molecule type" value="Genomic_DNA"/>
</dbReference>
<proteinExistence type="predicted"/>
<keyword evidence="1" id="KW-0732">Signal</keyword>
<feature type="signal peptide" evidence="1">
    <location>
        <begin position="1"/>
        <end position="22"/>
    </location>
</feature>
<evidence type="ECO:0000313" key="3">
    <source>
        <dbReference type="Proteomes" id="UP001215280"/>
    </source>
</evidence>
<sequence length="157" mass="17117">MWRPTLFAAFAVWLTFSSLVAAQVTLDPTLCYTLSTNGTQYLDSTNSVLAIQSHPNRTELEGGTDKGVRFHFPLGENGWVVCEAHDEHYVGTTIVNPTEWATEDSLGSTVALATIQISASGEQVYLQSGPRRQMSSTAGVGTAEFDWDIQEINCLLS</sequence>
<dbReference type="Proteomes" id="UP001215280">
    <property type="component" value="Unassembled WGS sequence"/>
</dbReference>
<evidence type="ECO:0000256" key="1">
    <source>
        <dbReference type="SAM" id="SignalP"/>
    </source>
</evidence>
<feature type="chain" id="PRO_5042115555" evidence="1">
    <location>
        <begin position="23"/>
        <end position="157"/>
    </location>
</feature>
<dbReference type="AlphaFoldDB" id="A0AAD7IXH7"/>